<accession>A0ABS4S7W0</accession>
<keyword evidence="6 7" id="KW-0704">Schiff base</keyword>
<protein>
    <recommendedName>
        <fullName evidence="7">Fructose-bisphosphate aldolase class 1</fullName>
        <ecNumber evidence="7">4.1.2.13</ecNumber>
    </recommendedName>
    <alternativeName>
        <fullName evidence="7">Fructose-bisphosphate aldolase class I</fullName>
        <shortName evidence="7">FBP aldolase</shortName>
    </alternativeName>
</protein>
<keyword evidence="9" id="KW-1185">Reference proteome</keyword>
<reference evidence="8 9" key="1">
    <citation type="submission" date="2021-03" db="EMBL/GenBank/DDBJ databases">
        <title>Genomic Encyclopedia of Type Strains, Phase IV (KMG-IV): sequencing the most valuable type-strain genomes for metagenomic binning, comparative biology and taxonomic classification.</title>
        <authorList>
            <person name="Goeker M."/>
        </authorList>
    </citation>
    <scope>NUCLEOTIDE SEQUENCE [LARGE SCALE GENOMIC DNA]</scope>
    <source>
        <strain evidence="8 9">DSM 25790</strain>
    </source>
</reference>
<dbReference type="PANTHER" id="PTHR11627">
    <property type="entry name" value="FRUCTOSE-BISPHOSPHATE ALDOLASE"/>
    <property type="match status" value="1"/>
</dbReference>
<comment type="pathway">
    <text evidence="2 7">Carbohydrate degradation; glycolysis; D-glyceraldehyde 3-phosphate and glycerone phosphate from D-glucose: step 4/4.</text>
</comment>
<evidence type="ECO:0000256" key="6">
    <source>
        <dbReference type="ARBA" id="ARBA00023270"/>
    </source>
</evidence>
<dbReference type="NCBIfam" id="NF003784">
    <property type="entry name" value="PRK05377.1"/>
    <property type="match status" value="1"/>
</dbReference>
<comment type="caution">
    <text evidence="8">The sequence shown here is derived from an EMBL/GenBank/DDBJ whole genome shotgun (WGS) entry which is preliminary data.</text>
</comment>
<evidence type="ECO:0000256" key="5">
    <source>
        <dbReference type="ARBA" id="ARBA00023239"/>
    </source>
</evidence>
<dbReference type="InterPro" id="IPR000741">
    <property type="entry name" value="FBA_I"/>
</dbReference>
<dbReference type="Gene3D" id="3.20.20.70">
    <property type="entry name" value="Aldolase class I"/>
    <property type="match status" value="1"/>
</dbReference>
<evidence type="ECO:0000256" key="2">
    <source>
        <dbReference type="ARBA" id="ARBA00004714"/>
    </source>
</evidence>
<dbReference type="HAMAP" id="MF_00729">
    <property type="entry name" value="FBP_aldolase_1"/>
    <property type="match status" value="1"/>
</dbReference>
<evidence type="ECO:0000256" key="4">
    <source>
        <dbReference type="ARBA" id="ARBA00023152"/>
    </source>
</evidence>
<dbReference type="EMBL" id="JAGIKX010000009">
    <property type="protein sequence ID" value="MBP2257499.1"/>
    <property type="molecule type" value="Genomic_DNA"/>
</dbReference>
<evidence type="ECO:0000256" key="3">
    <source>
        <dbReference type="ARBA" id="ARBA00010387"/>
    </source>
</evidence>
<feature type="active site" description="Schiff-base intermediate with dihydroxyacetone-P" evidence="7">
    <location>
        <position position="213"/>
    </location>
</feature>
<dbReference type="CDD" id="cd00949">
    <property type="entry name" value="FBP_aldolase_I_bact"/>
    <property type="match status" value="1"/>
</dbReference>
<sequence>MNQKQFEKIKNGKGFIAALDQSGGSTPKALAAYGISEDAYANKDEMFDLVHEMRTRIITSPAFDSDFILGAILFEQTMDREIEGLYTGDYLAEKKGVVPFLKVDKGLAEVSNGVQMMKPINDLDETLKRANERHIFGTKMRSVIKEANEEGIQAVVDQQFEIGKQILAAELVPIIEPEVDIHSPEKEKCEDLLKAEILKHLNHLGENEDVMLKLTIPTKTNLYKELIDHPKVIRVVALSGGYSTDEANAKLKENNGLIASFSRALSQDLNVNQTDEEFNTALQKAVKSIYEASI</sequence>
<comment type="similarity">
    <text evidence="3 7">Belongs to the class I fructose-bisphosphate aldolase family.</text>
</comment>
<dbReference type="GO" id="GO:0004332">
    <property type="term" value="F:fructose-bisphosphate aldolase activity"/>
    <property type="evidence" value="ECO:0007669"/>
    <property type="project" value="UniProtKB-EC"/>
</dbReference>
<feature type="active site" description="Proton acceptor" evidence="7">
    <location>
        <position position="176"/>
    </location>
</feature>
<dbReference type="Proteomes" id="UP001519294">
    <property type="component" value="Unassembled WGS sequence"/>
</dbReference>
<comment type="catalytic activity">
    <reaction evidence="1 7">
        <text>beta-D-fructose 1,6-bisphosphate = D-glyceraldehyde 3-phosphate + dihydroxyacetone phosphate</text>
        <dbReference type="Rhea" id="RHEA:14729"/>
        <dbReference type="ChEBI" id="CHEBI:32966"/>
        <dbReference type="ChEBI" id="CHEBI:57642"/>
        <dbReference type="ChEBI" id="CHEBI:59776"/>
        <dbReference type="EC" id="4.1.2.13"/>
    </reaction>
</comment>
<keyword evidence="5 7" id="KW-0456">Lyase</keyword>
<evidence type="ECO:0000256" key="1">
    <source>
        <dbReference type="ARBA" id="ARBA00000441"/>
    </source>
</evidence>
<dbReference type="SUPFAM" id="SSF51569">
    <property type="entry name" value="Aldolase"/>
    <property type="match status" value="1"/>
</dbReference>
<dbReference type="EC" id="4.1.2.13" evidence="7"/>
<dbReference type="Pfam" id="PF00274">
    <property type="entry name" value="Glycolytic"/>
    <property type="match status" value="1"/>
</dbReference>
<proteinExistence type="inferred from homology"/>
<keyword evidence="4 7" id="KW-0324">Glycolysis</keyword>
<gene>
    <name evidence="7" type="primary">fda</name>
    <name evidence="8" type="ORF">J2Z81_001447</name>
</gene>
<name>A0ABS4S7W0_9BACI</name>
<evidence type="ECO:0000313" key="8">
    <source>
        <dbReference type="EMBL" id="MBP2257499.1"/>
    </source>
</evidence>
<organism evidence="8 9">
    <name type="scientific">Virgibacillus alimentarius</name>
    <dbReference type="NCBI Taxonomy" id="698769"/>
    <lineage>
        <taxon>Bacteria</taxon>
        <taxon>Bacillati</taxon>
        <taxon>Bacillota</taxon>
        <taxon>Bacilli</taxon>
        <taxon>Bacillales</taxon>
        <taxon>Bacillaceae</taxon>
        <taxon>Virgibacillus</taxon>
    </lineage>
</organism>
<dbReference type="RefSeq" id="WP_226371016.1">
    <property type="nucleotide sequence ID" value="NZ_JAGIKX010000009.1"/>
</dbReference>
<evidence type="ECO:0000256" key="7">
    <source>
        <dbReference type="HAMAP-Rule" id="MF_00729"/>
    </source>
</evidence>
<evidence type="ECO:0000313" key="9">
    <source>
        <dbReference type="Proteomes" id="UP001519294"/>
    </source>
</evidence>
<dbReference type="InterPro" id="IPR023014">
    <property type="entry name" value="FBA_I_Gram+-type"/>
</dbReference>
<dbReference type="InterPro" id="IPR013785">
    <property type="entry name" value="Aldolase_TIM"/>
</dbReference>